<protein>
    <submittedName>
        <fullName evidence="5">Uncharacterized protein</fullName>
    </submittedName>
</protein>
<feature type="transmembrane region" description="Helical" evidence="2">
    <location>
        <begin position="139"/>
        <end position="158"/>
    </location>
</feature>
<feature type="transmembrane region" description="Helical" evidence="2">
    <location>
        <begin position="57"/>
        <end position="77"/>
    </location>
</feature>
<sequence>MVSEQDSPVPISITRLCRWSSQILLAHQASPVTISKLFIGSQGFTGDHLGLLSAHQASSVALGFDLVGFLIATLSLLKSPSSRLLFSHHQAFSGDLGSCSWLLHAASIIGGSWLFLLLSHHQAFAGDLSSHSQLLQANILFSAPCSQLSLPLAAIVFFSKLGNTCLHSSSSPFWVIDSGASDHMNGNSSLISHITSTCSPSFVTVANGTKTPIQGKDAVLIAAYLLNRMPSRILKVQIVTNLILVLTSASFSIILILRKDISVTALPYANTLEALSHPGWRKAMEEEMHTLELNHTWDLIPKPAGTFIAKGFTQTYGLDYTETFSPVTKLNSIRIIISLAANLDWPLHQLNVKNAFLHDDLTETIYMTQPPGFESKGECMCHLKKSIYGLKQSPRAWFDKFNKAVVSHGMTCSQADHSVFFKKTRTGIVILVVYVDDIVITGSDKEGIQILINHLSSSFLTKDLGYLGSKPIATPMKPNLKLMPDEGDFVDDPNTYRRLVVIRILKYLKNPPGRGLFYRSSGHLRIEGYIDADWAGSPSD</sequence>
<keyword evidence="1" id="KW-0064">Aspartyl protease</keyword>
<dbReference type="InterPro" id="IPR013103">
    <property type="entry name" value="RVT_2"/>
</dbReference>
<dbReference type="SUPFAM" id="SSF56672">
    <property type="entry name" value="DNA/RNA polymerases"/>
    <property type="match status" value="1"/>
</dbReference>
<accession>A0A2N9GF22</accession>
<evidence type="ECO:0000313" key="5">
    <source>
        <dbReference type="EMBL" id="SPC98163.1"/>
    </source>
</evidence>
<gene>
    <name evidence="5" type="ORF">FSB_LOCUS26045</name>
</gene>
<feature type="transmembrane region" description="Helical" evidence="2">
    <location>
        <begin position="238"/>
        <end position="257"/>
    </location>
</feature>
<dbReference type="Pfam" id="PF07727">
    <property type="entry name" value="RVT_2"/>
    <property type="match status" value="1"/>
</dbReference>
<keyword evidence="1" id="KW-0378">Hydrolase</keyword>
<feature type="domain" description="Reverse transcriptase Ty1/copia-type" evidence="3">
    <location>
        <begin position="306"/>
        <end position="467"/>
    </location>
</feature>
<organism evidence="5">
    <name type="scientific">Fagus sylvatica</name>
    <name type="common">Beechnut</name>
    <dbReference type="NCBI Taxonomy" id="28930"/>
    <lineage>
        <taxon>Eukaryota</taxon>
        <taxon>Viridiplantae</taxon>
        <taxon>Streptophyta</taxon>
        <taxon>Embryophyta</taxon>
        <taxon>Tracheophyta</taxon>
        <taxon>Spermatophyta</taxon>
        <taxon>Magnoliopsida</taxon>
        <taxon>eudicotyledons</taxon>
        <taxon>Gunneridae</taxon>
        <taxon>Pentapetalae</taxon>
        <taxon>rosids</taxon>
        <taxon>fabids</taxon>
        <taxon>Fagales</taxon>
        <taxon>Fagaceae</taxon>
        <taxon>Fagus</taxon>
    </lineage>
</organism>
<reference evidence="5" key="1">
    <citation type="submission" date="2018-02" db="EMBL/GenBank/DDBJ databases">
        <authorList>
            <person name="Cohen D.B."/>
            <person name="Kent A.D."/>
        </authorList>
    </citation>
    <scope>NUCLEOTIDE SEQUENCE</scope>
</reference>
<keyword evidence="2" id="KW-1133">Transmembrane helix</keyword>
<dbReference type="EMBL" id="OIVN01001840">
    <property type="protein sequence ID" value="SPC98163.1"/>
    <property type="molecule type" value="Genomic_DNA"/>
</dbReference>
<keyword evidence="2" id="KW-0472">Membrane</keyword>
<proteinExistence type="predicted"/>
<feature type="transmembrane region" description="Helical" evidence="2">
    <location>
        <begin position="98"/>
        <end position="119"/>
    </location>
</feature>
<evidence type="ECO:0000256" key="1">
    <source>
        <dbReference type="ARBA" id="ARBA00022750"/>
    </source>
</evidence>
<dbReference type="InterPro" id="IPR054722">
    <property type="entry name" value="PolX-like_BBD"/>
</dbReference>
<dbReference type="Pfam" id="PF22936">
    <property type="entry name" value="Pol_BBD"/>
    <property type="match status" value="1"/>
</dbReference>
<evidence type="ECO:0000256" key="2">
    <source>
        <dbReference type="SAM" id="Phobius"/>
    </source>
</evidence>
<dbReference type="PANTHER" id="PTHR43383:SF2">
    <property type="entry name" value="AMIDOHYDROLASE 2 FAMILY PROTEIN"/>
    <property type="match status" value="1"/>
</dbReference>
<name>A0A2N9GF22_FAGSY</name>
<dbReference type="AlphaFoldDB" id="A0A2N9GF22"/>
<evidence type="ECO:0000259" key="3">
    <source>
        <dbReference type="Pfam" id="PF07727"/>
    </source>
</evidence>
<keyword evidence="2" id="KW-0812">Transmembrane</keyword>
<feature type="domain" description="Retrovirus-related Pol polyprotein from transposon TNT 1-94-like beta-barrel" evidence="4">
    <location>
        <begin position="174"/>
        <end position="235"/>
    </location>
</feature>
<keyword evidence="1" id="KW-0645">Protease</keyword>
<dbReference type="GO" id="GO:0004190">
    <property type="term" value="F:aspartic-type endopeptidase activity"/>
    <property type="evidence" value="ECO:0007669"/>
    <property type="project" value="UniProtKB-KW"/>
</dbReference>
<dbReference type="PANTHER" id="PTHR43383">
    <property type="entry name" value="NODULIN 6"/>
    <property type="match status" value="1"/>
</dbReference>
<evidence type="ECO:0000259" key="4">
    <source>
        <dbReference type="Pfam" id="PF22936"/>
    </source>
</evidence>
<dbReference type="InterPro" id="IPR043502">
    <property type="entry name" value="DNA/RNA_pol_sf"/>
</dbReference>